<feature type="compositionally biased region" description="Low complexity" evidence="1">
    <location>
        <begin position="378"/>
        <end position="389"/>
    </location>
</feature>
<gene>
    <name evidence="2" type="ORF">B0H66DRAFT_620830</name>
</gene>
<reference evidence="2" key="1">
    <citation type="journal article" date="2023" name="Mol. Phylogenet. Evol.">
        <title>Genome-scale phylogeny and comparative genomics of the fungal order Sordariales.</title>
        <authorList>
            <person name="Hensen N."/>
            <person name="Bonometti L."/>
            <person name="Westerberg I."/>
            <person name="Brannstrom I.O."/>
            <person name="Guillou S."/>
            <person name="Cros-Aarteil S."/>
            <person name="Calhoun S."/>
            <person name="Haridas S."/>
            <person name="Kuo A."/>
            <person name="Mondo S."/>
            <person name="Pangilinan J."/>
            <person name="Riley R."/>
            <person name="LaButti K."/>
            <person name="Andreopoulos B."/>
            <person name="Lipzen A."/>
            <person name="Chen C."/>
            <person name="Yan M."/>
            <person name="Daum C."/>
            <person name="Ng V."/>
            <person name="Clum A."/>
            <person name="Steindorff A."/>
            <person name="Ohm R.A."/>
            <person name="Martin F."/>
            <person name="Silar P."/>
            <person name="Natvig D.O."/>
            <person name="Lalanne C."/>
            <person name="Gautier V."/>
            <person name="Ament-Velasquez S.L."/>
            <person name="Kruys A."/>
            <person name="Hutchinson M.I."/>
            <person name="Powell A.J."/>
            <person name="Barry K."/>
            <person name="Miller A.N."/>
            <person name="Grigoriev I.V."/>
            <person name="Debuchy R."/>
            <person name="Gladieux P."/>
            <person name="Hiltunen Thoren M."/>
            <person name="Johannesson H."/>
        </authorList>
    </citation>
    <scope>NUCLEOTIDE SEQUENCE</scope>
    <source>
        <strain evidence="2">CBS 118394</strain>
    </source>
</reference>
<evidence type="ECO:0000313" key="2">
    <source>
        <dbReference type="EMBL" id="KAK3322901.1"/>
    </source>
</evidence>
<evidence type="ECO:0000256" key="1">
    <source>
        <dbReference type="SAM" id="MobiDB-lite"/>
    </source>
</evidence>
<dbReference type="EMBL" id="JAUEDM010000003">
    <property type="protein sequence ID" value="KAK3322901.1"/>
    <property type="molecule type" value="Genomic_DNA"/>
</dbReference>
<dbReference type="Proteomes" id="UP001283341">
    <property type="component" value="Unassembled WGS sequence"/>
</dbReference>
<sequence length="732" mass="79768">MELPFSKSVIEDGFARAAGASNPRNRISAALDIAGLCLAQTLGRNPTKISEAEFAAWLKNNAADLKGWMDKKASSPEKAVDLPERIAAKAKTTRIDQVLARLAQNGALANLPDQFRAALLNTMTVFSQNILASSITPMTEASNPSVEECKWAGQPWLPLFIEWEAEYPPASVENYRALQGKLEEFLKTISISFARLDGFTDHLLTFCQETVLTSPNDLHMLQDGKGESDPIESFGGLDITPYSNTHDELTFSASRRTQGPAKKDRFFCPVTHGQASITQLKLVDRFGQVICAVNPANPQPLCPNSEDEVFSDDCQWFQIPPRINQDARINAAFMRVYTKGSSDSCLVGAGENAIFAWLLVNFHNRSLRSTTKPASSGARPCRPTRRATPWTGTRARGEAKAPNMLRVPEHEVESLRDKFKTTMSSAHVERMLSHMATLAPLTLRPAAISARRPPCRPRPPRLGPQAGHGAHAKPSLRRHVRDLPGRIATTDPDPHTNPSETTGSEPLTRYTFGLKLGDATGPSDGLIASLNSHSPTPADDDGAVRINTDYSGRDGPPRPFISHAADSPPLTVRPAYPRLLTWQSTSGDDKETNVAEEIASWTAASSSATSAGSRCGSAPARCLSARTGKVPWQRRQERRERDIRRRHATTSRQGCRSWCPSGGEEKWKWFQPVGVVAGDNGGMVLPAEFEELEVRPPLRTGFDTAVSAKGRPADGVETGMVTLLEGYLVAGA</sequence>
<feature type="region of interest" description="Disordered" evidence="1">
    <location>
        <begin position="369"/>
        <end position="401"/>
    </location>
</feature>
<protein>
    <submittedName>
        <fullName evidence="2">Uncharacterized protein</fullName>
    </submittedName>
</protein>
<comment type="caution">
    <text evidence="2">The sequence shown here is derived from an EMBL/GenBank/DDBJ whole genome shotgun (WGS) entry which is preliminary data.</text>
</comment>
<accession>A0AAE0ID70</accession>
<feature type="region of interest" description="Disordered" evidence="1">
    <location>
        <begin position="448"/>
        <end position="507"/>
    </location>
</feature>
<keyword evidence="3" id="KW-1185">Reference proteome</keyword>
<evidence type="ECO:0000313" key="3">
    <source>
        <dbReference type="Proteomes" id="UP001283341"/>
    </source>
</evidence>
<proteinExistence type="predicted"/>
<organism evidence="2 3">
    <name type="scientific">Apodospora peruviana</name>
    <dbReference type="NCBI Taxonomy" id="516989"/>
    <lineage>
        <taxon>Eukaryota</taxon>
        <taxon>Fungi</taxon>
        <taxon>Dikarya</taxon>
        <taxon>Ascomycota</taxon>
        <taxon>Pezizomycotina</taxon>
        <taxon>Sordariomycetes</taxon>
        <taxon>Sordariomycetidae</taxon>
        <taxon>Sordariales</taxon>
        <taxon>Lasiosphaeriaceae</taxon>
        <taxon>Apodospora</taxon>
    </lineage>
</organism>
<name>A0AAE0ID70_9PEZI</name>
<dbReference type="AlphaFoldDB" id="A0AAE0ID70"/>
<feature type="compositionally biased region" description="Polar residues" evidence="1">
    <location>
        <begin position="496"/>
        <end position="505"/>
    </location>
</feature>
<reference evidence="2" key="2">
    <citation type="submission" date="2023-06" db="EMBL/GenBank/DDBJ databases">
        <authorList>
            <consortium name="Lawrence Berkeley National Laboratory"/>
            <person name="Haridas S."/>
            <person name="Hensen N."/>
            <person name="Bonometti L."/>
            <person name="Westerberg I."/>
            <person name="Brannstrom I.O."/>
            <person name="Guillou S."/>
            <person name="Cros-Aarteil S."/>
            <person name="Calhoun S."/>
            <person name="Kuo A."/>
            <person name="Mondo S."/>
            <person name="Pangilinan J."/>
            <person name="Riley R."/>
            <person name="Labutti K."/>
            <person name="Andreopoulos B."/>
            <person name="Lipzen A."/>
            <person name="Chen C."/>
            <person name="Yanf M."/>
            <person name="Daum C."/>
            <person name="Ng V."/>
            <person name="Clum A."/>
            <person name="Steindorff A."/>
            <person name="Ohm R."/>
            <person name="Martin F."/>
            <person name="Silar P."/>
            <person name="Natvig D."/>
            <person name="Lalanne C."/>
            <person name="Gautier V."/>
            <person name="Ament-Velasquez S.L."/>
            <person name="Kruys A."/>
            <person name="Hutchinson M.I."/>
            <person name="Powell A.J."/>
            <person name="Barry K."/>
            <person name="Miller A.N."/>
            <person name="Grigoriev I.V."/>
            <person name="Debuchy R."/>
            <person name="Gladieux P."/>
            <person name="Thoren M.H."/>
            <person name="Johannesson H."/>
        </authorList>
    </citation>
    <scope>NUCLEOTIDE SEQUENCE</scope>
    <source>
        <strain evidence="2">CBS 118394</strain>
    </source>
</reference>
<feature type="compositionally biased region" description="Basic residues" evidence="1">
    <location>
        <begin position="470"/>
        <end position="480"/>
    </location>
</feature>